<comment type="caution">
    <text evidence="2">The sequence shown here is derived from an EMBL/GenBank/DDBJ whole genome shotgun (WGS) entry which is preliminary data.</text>
</comment>
<organism evidence="2 3">
    <name type="scientific">Plutella xylostella</name>
    <name type="common">Diamondback moth</name>
    <name type="synonym">Plutella maculipennis</name>
    <dbReference type="NCBI Taxonomy" id="51655"/>
    <lineage>
        <taxon>Eukaryota</taxon>
        <taxon>Metazoa</taxon>
        <taxon>Ecdysozoa</taxon>
        <taxon>Arthropoda</taxon>
        <taxon>Hexapoda</taxon>
        <taxon>Insecta</taxon>
        <taxon>Pterygota</taxon>
        <taxon>Neoptera</taxon>
        <taxon>Endopterygota</taxon>
        <taxon>Lepidoptera</taxon>
        <taxon>Glossata</taxon>
        <taxon>Ditrysia</taxon>
        <taxon>Yponomeutoidea</taxon>
        <taxon>Plutellidae</taxon>
        <taxon>Plutella</taxon>
    </lineage>
</organism>
<evidence type="ECO:0000313" key="3">
    <source>
        <dbReference type="Proteomes" id="UP000823941"/>
    </source>
</evidence>
<sequence length="104" mass="11633">MPENEESFAELRSGCGQNHWHDKMHRGAPPSPRGSAAAGTRQPPAFTEIARIFYEPQIAGRSRTTAQRSSGPAAERRAARPVTSAPARRRHGRRIKIQRWYTVS</sequence>
<feature type="compositionally biased region" description="Basic residues" evidence="1">
    <location>
        <begin position="87"/>
        <end position="97"/>
    </location>
</feature>
<proteinExistence type="predicted"/>
<gene>
    <name evidence="2" type="ORF">JYU34_011394</name>
</gene>
<keyword evidence="3" id="KW-1185">Reference proteome</keyword>
<feature type="region of interest" description="Disordered" evidence="1">
    <location>
        <begin position="1"/>
        <end position="104"/>
    </location>
</feature>
<evidence type="ECO:0000313" key="2">
    <source>
        <dbReference type="EMBL" id="KAG7304450.1"/>
    </source>
</evidence>
<protein>
    <submittedName>
        <fullName evidence="2">Uncharacterized protein</fullName>
    </submittedName>
</protein>
<name>A0ABQ7QGV1_PLUXY</name>
<dbReference type="Proteomes" id="UP000823941">
    <property type="component" value="Chromosome 15"/>
</dbReference>
<reference evidence="2 3" key="1">
    <citation type="submission" date="2021-06" db="EMBL/GenBank/DDBJ databases">
        <title>A haploid diamondback moth (Plutella xylostella L.) genome assembly resolves 31 chromosomes and identifies a diamide resistance mutation.</title>
        <authorList>
            <person name="Ward C.M."/>
            <person name="Perry K.D."/>
            <person name="Baker G."/>
            <person name="Powis K."/>
            <person name="Heckel D.G."/>
            <person name="Baxter S.W."/>
        </authorList>
    </citation>
    <scope>NUCLEOTIDE SEQUENCE [LARGE SCALE GENOMIC DNA]</scope>
    <source>
        <strain evidence="2 3">LV</strain>
        <tissue evidence="2">Single pupa</tissue>
    </source>
</reference>
<dbReference type="EMBL" id="JAHIBW010000015">
    <property type="protein sequence ID" value="KAG7304450.1"/>
    <property type="molecule type" value="Genomic_DNA"/>
</dbReference>
<evidence type="ECO:0000256" key="1">
    <source>
        <dbReference type="SAM" id="MobiDB-lite"/>
    </source>
</evidence>
<accession>A0ABQ7QGV1</accession>